<dbReference type="RefSeq" id="WP_131916138.1">
    <property type="nucleotide sequence ID" value="NZ_SMLG01000005.1"/>
</dbReference>
<accession>A0A4R5F830</accession>
<organism evidence="6 7">
    <name type="scientific">Flavobacterium rhamnosiphilum</name>
    <dbReference type="NCBI Taxonomy" id="2541724"/>
    <lineage>
        <taxon>Bacteria</taxon>
        <taxon>Pseudomonadati</taxon>
        <taxon>Bacteroidota</taxon>
        <taxon>Flavobacteriia</taxon>
        <taxon>Flavobacteriales</taxon>
        <taxon>Flavobacteriaceae</taxon>
        <taxon>Flavobacterium</taxon>
    </lineage>
</organism>
<name>A0A4R5F830_9FLAO</name>
<sequence>MSSSTQTPVKSLSKTKDKDNLKDLIIKNTNQLTDNIEVVKNSNDDILQELIKSIGIIDFQLLAFPDSEDVQKQYKVLESILLKSGELSESQQAEFDKLAKKLKTFKLTKNHYLILCIEQLLKIATVNKWGLCKKNGFIYLYNGCYWNEIDKERFQFFLGNVALQMGVEKFKGKIHTFKEDLFKQFMADAYLPTPKGKLNCILINLVNGTFEITPNNRGLRNFEQKDFITHQLPFEYDQEATAPLFQKYLDEVLPDKDKQRIFAEYCGYIFIKPSVLKLEKMLILFGTGANGKSVFFEILNALLGTENISNYSLQSLTNDNGYFRAKIGNKLVNYASEINGKLETDIFKQMASGEPIEARLPYGEPFILTEYAKLIFNCNELPKDVEHTNAYFRRFMIIGFDVTIPEDKQDKQLPNKIIQNELSGVFNWILQGLDRVMEQKKFSKCEAVDNARSDYEKQSDSVQLFITEMEYKTSTTDYILISELYPRYKTFCIEDGYRPVGKTKFIQRLNHYKIFVNRINVGNVAYLSN</sequence>
<dbReference type="InterPro" id="IPR045455">
    <property type="entry name" value="NrS-1_pol-like_helicase"/>
</dbReference>
<dbReference type="AlphaFoldDB" id="A0A4R5F830"/>
<evidence type="ECO:0000259" key="5">
    <source>
        <dbReference type="PROSITE" id="PS51206"/>
    </source>
</evidence>
<protein>
    <submittedName>
        <fullName evidence="6">DNA primase</fullName>
    </submittedName>
</protein>
<dbReference type="Pfam" id="PF08706">
    <property type="entry name" value="D5_N"/>
    <property type="match status" value="1"/>
</dbReference>
<evidence type="ECO:0000313" key="7">
    <source>
        <dbReference type="Proteomes" id="UP000294814"/>
    </source>
</evidence>
<dbReference type="InterPro" id="IPR027417">
    <property type="entry name" value="P-loop_NTPase"/>
</dbReference>
<keyword evidence="3" id="KW-0347">Helicase</keyword>
<evidence type="ECO:0000256" key="1">
    <source>
        <dbReference type="ARBA" id="ARBA00022741"/>
    </source>
</evidence>
<dbReference type="Gene3D" id="3.40.50.300">
    <property type="entry name" value="P-loop containing nucleotide triphosphate hydrolases"/>
    <property type="match status" value="1"/>
</dbReference>
<dbReference type="Pfam" id="PF19263">
    <property type="entry name" value="DUF5906"/>
    <property type="match status" value="1"/>
</dbReference>
<keyword evidence="2" id="KW-0378">Hydrolase</keyword>
<evidence type="ECO:0000256" key="2">
    <source>
        <dbReference type="ARBA" id="ARBA00022801"/>
    </source>
</evidence>
<dbReference type="InterPro" id="IPR051620">
    <property type="entry name" value="ORF904-like_C"/>
</dbReference>
<evidence type="ECO:0000313" key="6">
    <source>
        <dbReference type="EMBL" id="TDE44480.1"/>
    </source>
</evidence>
<keyword evidence="1" id="KW-0547">Nucleotide-binding</keyword>
<dbReference type="GO" id="GO:0016787">
    <property type="term" value="F:hydrolase activity"/>
    <property type="evidence" value="ECO:0007669"/>
    <property type="project" value="UniProtKB-KW"/>
</dbReference>
<gene>
    <name evidence="6" type="ORF">E0I26_08935</name>
</gene>
<proteinExistence type="predicted"/>
<reference evidence="6 7" key="1">
    <citation type="submission" date="2019-03" db="EMBL/GenBank/DDBJ databases">
        <title>Novel species of Flavobacterium.</title>
        <authorList>
            <person name="Liu Q."/>
            <person name="Xin Y.-H."/>
        </authorList>
    </citation>
    <scope>NUCLEOTIDE SEQUENCE [LARGE SCALE GENOMIC DNA]</scope>
    <source>
        <strain evidence="6 7">LB3P52</strain>
    </source>
</reference>
<dbReference type="InterPro" id="IPR006500">
    <property type="entry name" value="Helicase_put_C_phage/plasmid"/>
</dbReference>
<dbReference type="PANTHER" id="PTHR35372">
    <property type="entry name" value="ATP BINDING PROTEIN-RELATED"/>
    <property type="match status" value="1"/>
</dbReference>
<comment type="caution">
    <text evidence="6">The sequence shown here is derived from an EMBL/GenBank/DDBJ whole genome shotgun (WGS) entry which is preliminary data.</text>
</comment>
<evidence type="ECO:0000256" key="3">
    <source>
        <dbReference type="ARBA" id="ARBA00022806"/>
    </source>
</evidence>
<dbReference type="SUPFAM" id="SSF52540">
    <property type="entry name" value="P-loop containing nucleoside triphosphate hydrolases"/>
    <property type="match status" value="1"/>
</dbReference>
<dbReference type="NCBIfam" id="TIGR01613">
    <property type="entry name" value="primase_Cterm"/>
    <property type="match status" value="1"/>
</dbReference>
<dbReference type="Proteomes" id="UP000294814">
    <property type="component" value="Unassembled WGS sequence"/>
</dbReference>
<dbReference type="Pfam" id="PF03288">
    <property type="entry name" value="Pox_D5"/>
    <property type="match status" value="1"/>
</dbReference>
<keyword evidence="7" id="KW-1185">Reference proteome</keyword>
<dbReference type="EMBL" id="SMLG01000005">
    <property type="protein sequence ID" value="TDE44480.1"/>
    <property type="molecule type" value="Genomic_DNA"/>
</dbReference>
<dbReference type="InterPro" id="IPR014818">
    <property type="entry name" value="Phage/plasmid_primase_P4_C"/>
</dbReference>
<dbReference type="InterPro" id="IPR014015">
    <property type="entry name" value="Helicase_SF3_DNA-vir"/>
</dbReference>
<dbReference type="GO" id="GO:0004386">
    <property type="term" value="F:helicase activity"/>
    <property type="evidence" value="ECO:0007669"/>
    <property type="project" value="UniProtKB-KW"/>
</dbReference>
<dbReference type="InterPro" id="IPR004968">
    <property type="entry name" value="DNA_primase/NTPase_C"/>
</dbReference>
<feature type="domain" description="SF3 helicase" evidence="5">
    <location>
        <begin position="257"/>
        <end position="413"/>
    </location>
</feature>
<dbReference type="GO" id="GO:0005524">
    <property type="term" value="F:ATP binding"/>
    <property type="evidence" value="ECO:0007669"/>
    <property type="project" value="UniProtKB-KW"/>
</dbReference>
<dbReference type="PROSITE" id="PS51206">
    <property type="entry name" value="SF3_HELICASE_1"/>
    <property type="match status" value="1"/>
</dbReference>
<keyword evidence="4" id="KW-0067">ATP-binding</keyword>
<dbReference type="PANTHER" id="PTHR35372:SF2">
    <property type="entry name" value="SF3 HELICASE DOMAIN-CONTAINING PROTEIN"/>
    <property type="match status" value="1"/>
</dbReference>
<evidence type="ECO:0000256" key="4">
    <source>
        <dbReference type="ARBA" id="ARBA00022840"/>
    </source>
</evidence>
<dbReference type="OrthoDB" id="9763644at2"/>